<sequence>TPRSIPYLAALVSVVEEVRSRCPVKHRPVMFSSTITSNSTNILPLTFPSTSPVHPLSNLPQSYSTTSIADFATILRRVERTRVVRTTVD</sequence>
<proteinExistence type="predicted"/>
<dbReference type="EMBL" id="CAJOBF010019926">
    <property type="protein sequence ID" value="CAF4378701.1"/>
    <property type="molecule type" value="Genomic_DNA"/>
</dbReference>
<name>A0A820MVN3_9BILA</name>
<evidence type="ECO:0000313" key="1">
    <source>
        <dbReference type="EMBL" id="CAF4378701.1"/>
    </source>
</evidence>
<feature type="non-terminal residue" evidence="1">
    <location>
        <position position="1"/>
    </location>
</feature>
<reference evidence="1" key="1">
    <citation type="submission" date="2021-02" db="EMBL/GenBank/DDBJ databases">
        <authorList>
            <person name="Nowell W R."/>
        </authorList>
    </citation>
    <scope>NUCLEOTIDE SEQUENCE</scope>
</reference>
<evidence type="ECO:0000313" key="2">
    <source>
        <dbReference type="Proteomes" id="UP000663842"/>
    </source>
</evidence>
<dbReference type="Proteomes" id="UP000663842">
    <property type="component" value="Unassembled WGS sequence"/>
</dbReference>
<protein>
    <submittedName>
        <fullName evidence="1">Uncharacterized protein</fullName>
    </submittedName>
</protein>
<gene>
    <name evidence="1" type="ORF">UXM345_LOCUS37316</name>
</gene>
<comment type="caution">
    <text evidence="1">The sequence shown here is derived from an EMBL/GenBank/DDBJ whole genome shotgun (WGS) entry which is preliminary data.</text>
</comment>
<dbReference type="AlphaFoldDB" id="A0A820MVN3"/>
<organism evidence="1 2">
    <name type="scientific">Rotaria magnacalcarata</name>
    <dbReference type="NCBI Taxonomy" id="392030"/>
    <lineage>
        <taxon>Eukaryota</taxon>
        <taxon>Metazoa</taxon>
        <taxon>Spiralia</taxon>
        <taxon>Gnathifera</taxon>
        <taxon>Rotifera</taxon>
        <taxon>Eurotatoria</taxon>
        <taxon>Bdelloidea</taxon>
        <taxon>Philodinida</taxon>
        <taxon>Philodinidae</taxon>
        <taxon>Rotaria</taxon>
    </lineage>
</organism>
<accession>A0A820MVN3</accession>